<proteinExistence type="predicted"/>
<dbReference type="Proteomes" id="UP001431783">
    <property type="component" value="Unassembled WGS sequence"/>
</dbReference>
<name>A0AAW1VE14_9CUCU</name>
<gene>
    <name evidence="1" type="ORF">WA026_010428</name>
</gene>
<evidence type="ECO:0000313" key="2">
    <source>
        <dbReference type="Proteomes" id="UP001431783"/>
    </source>
</evidence>
<evidence type="ECO:0000313" key="1">
    <source>
        <dbReference type="EMBL" id="KAK9890330.1"/>
    </source>
</evidence>
<protein>
    <submittedName>
        <fullName evidence="1">Uncharacterized protein</fullName>
    </submittedName>
</protein>
<organism evidence="1 2">
    <name type="scientific">Henosepilachna vigintioctopunctata</name>
    <dbReference type="NCBI Taxonomy" id="420089"/>
    <lineage>
        <taxon>Eukaryota</taxon>
        <taxon>Metazoa</taxon>
        <taxon>Ecdysozoa</taxon>
        <taxon>Arthropoda</taxon>
        <taxon>Hexapoda</taxon>
        <taxon>Insecta</taxon>
        <taxon>Pterygota</taxon>
        <taxon>Neoptera</taxon>
        <taxon>Endopterygota</taxon>
        <taxon>Coleoptera</taxon>
        <taxon>Polyphaga</taxon>
        <taxon>Cucujiformia</taxon>
        <taxon>Coccinelloidea</taxon>
        <taxon>Coccinellidae</taxon>
        <taxon>Epilachninae</taxon>
        <taxon>Epilachnini</taxon>
        <taxon>Henosepilachna</taxon>
    </lineage>
</organism>
<sequence length="124" mass="14347">MARKHDPLDLYIGEDIIKFMNTALVASLLAALICDTCNSCSTGRPFKNRFEEYVFDLSSAAEAVMAAWDGLVVLRLRKHLPSRERYYLEPEEVRKKTNNEIKKLEKLIVIGRQSNSPRYRQVDR</sequence>
<dbReference type="AlphaFoldDB" id="A0AAW1VE14"/>
<accession>A0AAW1VE14</accession>
<keyword evidence="2" id="KW-1185">Reference proteome</keyword>
<comment type="caution">
    <text evidence="1">The sequence shown here is derived from an EMBL/GenBank/DDBJ whole genome shotgun (WGS) entry which is preliminary data.</text>
</comment>
<dbReference type="EMBL" id="JARQZJ010000125">
    <property type="protein sequence ID" value="KAK9890330.1"/>
    <property type="molecule type" value="Genomic_DNA"/>
</dbReference>
<reference evidence="1 2" key="1">
    <citation type="submission" date="2023-03" db="EMBL/GenBank/DDBJ databases">
        <title>Genome insight into feeding habits of ladybird beetles.</title>
        <authorList>
            <person name="Li H.-S."/>
            <person name="Huang Y.-H."/>
            <person name="Pang H."/>
        </authorList>
    </citation>
    <scope>NUCLEOTIDE SEQUENCE [LARGE SCALE GENOMIC DNA]</scope>
    <source>
        <strain evidence="1">SYSU_2023b</strain>
        <tissue evidence="1">Whole body</tissue>
    </source>
</reference>